<dbReference type="EMBL" id="RKHJ01000001">
    <property type="protein sequence ID" value="ROR65101.1"/>
    <property type="molecule type" value="Genomic_DNA"/>
</dbReference>
<dbReference type="InterPro" id="IPR006059">
    <property type="entry name" value="SBP"/>
</dbReference>
<dbReference type="Proteomes" id="UP000275456">
    <property type="component" value="Unassembled WGS sequence"/>
</dbReference>
<dbReference type="OrthoDB" id="9766758at2"/>
<dbReference type="CDD" id="cd13586">
    <property type="entry name" value="PBP2_Maltose_binding_like"/>
    <property type="match status" value="1"/>
</dbReference>
<evidence type="ECO:0000256" key="4">
    <source>
        <dbReference type="ARBA" id="ARBA00022729"/>
    </source>
</evidence>
<dbReference type="GO" id="GO:0015768">
    <property type="term" value="P:maltose transport"/>
    <property type="evidence" value="ECO:0007669"/>
    <property type="project" value="TreeGrafter"/>
</dbReference>
<evidence type="ECO:0000256" key="5">
    <source>
        <dbReference type="SAM" id="SignalP"/>
    </source>
</evidence>
<reference evidence="6 7" key="1">
    <citation type="submission" date="2018-11" db="EMBL/GenBank/DDBJ databases">
        <title>Sequencing the genomes of 1000 actinobacteria strains.</title>
        <authorList>
            <person name="Klenk H.-P."/>
        </authorList>
    </citation>
    <scope>NUCLEOTIDE SEQUENCE [LARGE SCALE GENOMIC DNA]</scope>
    <source>
        <strain evidence="6 7">DSM 9580</strain>
    </source>
</reference>
<keyword evidence="4 5" id="KW-0732">Signal</keyword>
<name>A0A3N2APX0_9MICO</name>
<comment type="caution">
    <text evidence="6">The sequence shown here is derived from an EMBL/GenBank/DDBJ whole genome shotgun (WGS) entry which is preliminary data.</text>
</comment>
<dbReference type="AlphaFoldDB" id="A0A3N2APX0"/>
<keyword evidence="2" id="KW-0813">Transport</keyword>
<dbReference type="InterPro" id="IPR006060">
    <property type="entry name" value="Maltose/Cyclodextrin-bd"/>
</dbReference>
<comment type="similarity">
    <text evidence="1">Belongs to the bacterial solute-binding protein 1 family.</text>
</comment>
<dbReference type="Pfam" id="PF13416">
    <property type="entry name" value="SBP_bac_8"/>
    <property type="match status" value="1"/>
</dbReference>
<dbReference type="GO" id="GO:0055052">
    <property type="term" value="C:ATP-binding cassette (ABC) transporter complex, substrate-binding subunit-containing"/>
    <property type="evidence" value="ECO:0007669"/>
    <property type="project" value="TreeGrafter"/>
</dbReference>
<dbReference type="RefSeq" id="WP_123696234.1">
    <property type="nucleotide sequence ID" value="NZ_RKHJ01000001.1"/>
</dbReference>
<dbReference type="SUPFAM" id="SSF53850">
    <property type="entry name" value="Periplasmic binding protein-like II"/>
    <property type="match status" value="1"/>
</dbReference>
<protein>
    <submittedName>
        <fullName evidence="6">Carbohydrate ABC transporter substrate-binding protein (CUT1 family)</fullName>
    </submittedName>
</protein>
<dbReference type="PROSITE" id="PS51257">
    <property type="entry name" value="PROKAR_LIPOPROTEIN"/>
    <property type="match status" value="1"/>
</dbReference>
<accession>A0A3N2APX0</accession>
<feature type="signal peptide" evidence="5">
    <location>
        <begin position="1"/>
        <end position="23"/>
    </location>
</feature>
<dbReference type="GO" id="GO:0015144">
    <property type="term" value="F:carbohydrate transmembrane transporter activity"/>
    <property type="evidence" value="ECO:0007669"/>
    <property type="project" value="InterPro"/>
</dbReference>
<evidence type="ECO:0000256" key="2">
    <source>
        <dbReference type="ARBA" id="ARBA00022448"/>
    </source>
</evidence>
<evidence type="ECO:0000313" key="6">
    <source>
        <dbReference type="EMBL" id="ROR65101.1"/>
    </source>
</evidence>
<evidence type="ECO:0000256" key="3">
    <source>
        <dbReference type="ARBA" id="ARBA00022597"/>
    </source>
</evidence>
<dbReference type="PRINTS" id="PR00181">
    <property type="entry name" value="MALTOSEBP"/>
</dbReference>
<proteinExistence type="inferred from homology"/>
<dbReference type="GO" id="GO:1901982">
    <property type="term" value="F:maltose binding"/>
    <property type="evidence" value="ECO:0007669"/>
    <property type="project" value="TreeGrafter"/>
</dbReference>
<dbReference type="PANTHER" id="PTHR30061">
    <property type="entry name" value="MALTOSE-BINDING PERIPLASMIC PROTEIN"/>
    <property type="match status" value="1"/>
</dbReference>
<evidence type="ECO:0000313" key="7">
    <source>
        <dbReference type="Proteomes" id="UP000275456"/>
    </source>
</evidence>
<organism evidence="6 7">
    <name type="scientific">Agrococcus jenensis</name>
    <dbReference type="NCBI Taxonomy" id="46353"/>
    <lineage>
        <taxon>Bacteria</taxon>
        <taxon>Bacillati</taxon>
        <taxon>Actinomycetota</taxon>
        <taxon>Actinomycetes</taxon>
        <taxon>Micrococcales</taxon>
        <taxon>Microbacteriaceae</taxon>
        <taxon>Agrococcus</taxon>
    </lineage>
</organism>
<gene>
    <name evidence="6" type="ORF">EDD26_0462</name>
</gene>
<sequence>MKQSSLMKVAGVGALALSLAACSGGGTPAPAPSQSESAAPQGGGELVIWMDQNRADALTDVVATFEEETGTTVEVVVQDFDSIDENLTTQAPSGEGPDVIVGAHDWIGKLAQNGVIAPVELGDTAGDFQEIAVNAMTFEGSTYGVPVSIENIALVRNTDLAPEAPATWDELISTGQAAVDAGSAEFPLLVGIDPNNADPYHLYPLQASFGGPVFGINEDGSYNADDLQLGNEGNVAFAQALGQWSAEGIINPNISQDIAKEQFASGASPYTITGPWNLSAFQEAGVNYAVSEIPSAGGEPATPFVGVQGFMVSAYANNPIVASQFLTEYIAGEEAQTAIYETGQRAPALTTAFEAAQSNEDVAAFGEVGAAGVPMPNIPEMGLLWEDWGVAEGQIIAQQGGDPATVWTAMADKIQSSLDG</sequence>
<keyword evidence="3" id="KW-0762">Sugar transport</keyword>
<dbReference type="GO" id="GO:0042956">
    <property type="term" value="P:maltodextrin transmembrane transport"/>
    <property type="evidence" value="ECO:0007669"/>
    <property type="project" value="TreeGrafter"/>
</dbReference>
<dbReference type="Gene3D" id="3.40.190.10">
    <property type="entry name" value="Periplasmic binding protein-like II"/>
    <property type="match status" value="2"/>
</dbReference>
<keyword evidence="7" id="KW-1185">Reference proteome</keyword>
<evidence type="ECO:0000256" key="1">
    <source>
        <dbReference type="ARBA" id="ARBA00008520"/>
    </source>
</evidence>
<dbReference type="PANTHER" id="PTHR30061:SF50">
    <property type="entry name" value="MALTOSE_MALTODEXTRIN-BINDING PERIPLASMIC PROTEIN"/>
    <property type="match status" value="1"/>
</dbReference>
<feature type="chain" id="PRO_5039693513" evidence="5">
    <location>
        <begin position="24"/>
        <end position="420"/>
    </location>
</feature>